<dbReference type="InterPro" id="IPR011322">
    <property type="entry name" value="N-reg_PII-like_a/b"/>
</dbReference>
<keyword evidence="3" id="KW-1185">Reference proteome</keyword>
<evidence type="ECO:0000313" key="3">
    <source>
        <dbReference type="Proteomes" id="UP000632273"/>
    </source>
</evidence>
<proteinExistence type="predicted"/>
<name>A0ABQ1TRL1_9BACT</name>
<reference evidence="3" key="1">
    <citation type="journal article" date="2019" name="Int. J. Syst. Evol. Microbiol.">
        <title>The Global Catalogue of Microorganisms (GCM) 10K type strain sequencing project: providing services to taxonomists for standard genome sequencing and annotation.</title>
        <authorList>
            <consortium name="The Broad Institute Genomics Platform"/>
            <consortium name="The Broad Institute Genome Sequencing Center for Infectious Disease"/>
            <person name="Wu L."/>
            <person name="Ma J."/>
        </authorList>
    </citation>
    <scope>NUCLEOTIDE SEQUENCE [LARGE SCALE GENOMIC DNA]</scope>
    <source>
        <strain evidence="3">CGMCC 1.15197</strain>
    </source>
</reference>
<dbReference type="Pfam" id="PF09413">
    <property type="entry name" value="DUF2007"/>
    <property type="match status" value="1"/>
</dbReference>
<evidence type="ECO:0000313" key="2">
    <source>
        <dbReference type="EMBL" id="GGF01361.1"/>
    </source>
</evidence>
<dbReference type="Proteomes" id="UP000632273">
    <property type="component" value="Unassembled WGS sequence"/>
</dbReference>
<dbReference type="InterPro" id="IPR018551">
    <property type="entry name" value="DUF2007"/>
</dbReference>
<comment type="caution">
    <text evidence="2">The sequence shown here is derived from an EMBL/GenBank/DDBJ whole genome shotgun (WGS) entry which is preliminary data.</text>
</comment>
<dbReference type="RefSeq" id="WP_188811711.1">
    <property type="nucleotide sequence ID" value="NZ_BMHT01000002.1"/>
</dbReference>
<dbReference type="SUPFAM" id="SSF54913">
    <property type="entry name" value="GlnB-like"/>
    <property type="match status" value="1"/>
</dbReference>
<gene>
    <name evidence="2" type="ORF">GCM10011383_10270</name>
</gene>
<dbReference type="EMBL" id="BMHT01000002">
    <property type="protein sequence ID" value="GGF01361.1"/>
    <property type="molecule type" value="Genomic_DNA"/>
</dbReference>
<accession>A0ABQ1TRL1</accession>
<evidence type="ECO:0000259" key="1">
    <source>
        <dbReference type="Pfam" id="PF09413"/>
    </source>
</evidence>
<feature type="domain" description="DUF2007" evidence="1">
    <location>
        <begin position="16"/>
        <end position="68"/>
    </location>
</feature>
<sequence length="138" mass="15320">MSADSAADRIVLLESFPNYIAAHVAKSRLDAENIPCFLSNENRPYGPIAGGVRLHVRQQDLATAQQILLDEVVPMRVNPVVEDETTTRTCPRCGSHDVSTEPVLDPSANVPMRVFALISWSLRGEHYHCFHCGFEFKG</sequence>
<protein>
    <recommendedName>
        <fullName evidence="1">DUF2007 domain-containing protein</fullName>
    </recommendedName>
</protein>
<organism evidence="2 3">
    <name type="scientific">Hymenobacter cavernae</name>
    <dbReference type="NCBI Taxonomy" id="2044852"/>
    <lineage>
        <taxon>Bacteria</taxon>
        <taxon>Pseudomonadati</taxon>
        <taxon>Bacteroidota</taxon>
        <taxon>Cytophagia</taxon>
        <taxon>Cytophagales</taxon>
        <taxon>Hymenobacteraceae</taxon>
        <taxon>Hymenobacter</taxon>
    </lineage>
</organism>